<dbReference type="SUPFAM" id="SSF56024">
    <property type="entry name" value="Phospholipase D/nuclease"/>
    <property type="match status" value="1"/>
</dbReference>
<dbReference type="InterPro" id="IPR036390">
    <property type="entry name" value="WH_DNA-bd_sf"/>
</dbReference>
<dbReference type="InterPro" id="IPR051797">
    <property type="entry name" value="TrmB-like"/>
</dbReference>
<dbReference type="Pfam" id="PF11495">
    <property type="entry name" value="Regulator_TrmB"/>
    <property type="match status" value="1"/>
</dbReference>
<dbReference type="AlphaFoldDB" id="A0A1Y1RQD0"/>
<dbReference type="InterPro" id="IPR002831">
    <property type="entry name" value="Tscrpt_reg_TrmB_N"/>
</dbReference>
<proteinExistence type="predicted"/>
<evidence type="ECO:0000259" key="2">
    <source>
        <dbReference type="Pfam" id="PF11495"/>
    </source>
</evidence>
<dbReference type="CDD" id="cd09124">
    <property type="entry name" value="PLDc_like_TrmB_middle"/>
    <property type="match status" value="1"/>
</dbReference>
<accession>A0A1Y1RQD0</accession>
<sequence length="272" mass="29698">MSQLIFGETEVQALRSIGLTEWESKAYLALLDEAPATGYGIAKRSGVARARIYEVLDSLVAKGAARVSNGKPQKFAPTAPEEFLKVQRRQAEESLSRADEILRNFGAREESGSVIWDLQGRGDILLRAQDVISRASTRLLCEIWEAEADRLYEDLKNAAGRGVKIIVVAYGAVEFPFATVFPHPGTDEVTHGLGSRWLVVSADDREVVAGSVSSGAESRAAWTRHPGLVVPITELVRHDLYKLEMLNAHGDILEETFGPALATLRAKYGPLA</sequence>
<dbReference type="InterPro" id="IPR021586">
    <property type="entry name" value="Tscrpt_reg_TrmB_C"/>
</dbReference>
<dbReference type="PANTHER" id="PTHR34293:SF1">
    <property type="entry name" value="HTH-TYPE TRANSCRIPTIONAL REGULATOR TRMBL2"/>
    <property type="match status" value="1"/>
</dbReference>
<dbReference type="Pfam" id="PF01978">
    <property type="entry name" value="TrmB"/>
    <property type="match status" value="1"/>
</dbReference>
<dbReference type="Gene3D" id="1.10.10.10">
    <property type="entry name" value="Winged helix-like DNA-binding domain superfamily/Winged helix DNA-binding domain"/>
    <property type="match status" value="1"/>
</dbReference>
<dbReference type="SUPFAM" id="SSF46785">
    <property type="entry name" value="Winged helix' DNA-binding domain"/>
    <property type="match status" value="1"/>
</dbReference>
<organism evidence="3 4">
    <name type="scientific">Rothia nasimurium</name>
    <dbReference type="NCBI Taxonomy" id="85336"/>
    <lineage>
        <taxon>Bacteria</taxon>
        <taxon>Bacillati</taxon>
        <taxon>Actinomycetota</taxon>
        <taxon>Actinomycetes</taxon>
        <taxon>Micrococcales</taxon>
        <taxon>Micrococcaceae</taxon>
        <taxon>Rothia</taxon>
    </lineage>
</organism>
<dbReference type="EMBL" id="LXWF01000033">
    <property type="protein sequence ID" value="ORC17377.1"/>
    <property type="molecule type" value="Genomic_DNA"/>
</dbReference>
<gene>
    <name evidence="3" type="ORF">A7979_02950</name>
</gene>
<dbReference type="Proteomes" id="UP000192359">
    <property type="component" value="Unassembled WGS sequence"/>
</dbReference>
<feature type="domain" description="Transcription regulator TrmB N-terminal" evidence="1">
    <location>
        <begin position="14"/>
        <end position="81"/>
    </location>
</feature>
<feature type="domain" description="Transcription regulator TrmB C-terminal" evidence="2">
    <location>
        <begin position="115"/>
        <end position="211"/>
    </location>
</feature>
<name>A0A1Y1RQD0_9MICC</name>
<evidence type="ECO:0000313" key="3">
    <source>
        <dbReference type="EMBL" id="ORC17377.1"/>
    </source>
</evidence>
<dbReference type="RefSeq" id="WP_180377845.1">
    <property type="nucleotide sequence ID" value="NZ_LXWF01000033.1"/>
</dbReference>
<dbReference type="InterPro" id="IPR036388">
    <property type="entry name" value="WH-like_DNA-bd_sf"/>
</dbReference>
<evidence type="ECO:0000313" key="4">
    <source>
        <dbReference type="Proteomes" id="UP000192359"/>
    </source>
</evidence>
<dbReference type="PANTHER" id="PTHR34293">
    <property type="entry name" value="HTH-TYPE TRANSCRIPTIONAL REGULATOR TRMBL2"/>
    <property type="match status" value="1"/>
</dbReference>
<evidence type="ECO:0000259" key="1">
    <source>
        <dbReference type="Pfam" id="PF01978"/>
    </source>
</evidence>
<evidence type="ECO:0008006" key="5">
    <source>
        <dbReference type="Google" id="ProtNLM"/>
    </source>
</evidence>
<comment type="caution">
    <text evidence="3">The sequence shown here is derived from an EMBL/GenBank/DDBJ whole genome shotgun (WGS) entry which is preliminary data.</text>
</comment>
<protein>
    <recommendedName>
        <fullName evidence="5">TrmB family transcriptional regulator</fullName>
    </recommendedName>
</protein>
<reference evidence="3 4" key="1">
    <citation type="submission" date="2016-05" db="EMBL/GenBank/DDBJ databases">
        <title>Draft genome sequence of a porcine commensal Rothia nasimurium.</title>
        <authorList>
            <person name="Gaiser R.A."/>
            <person name="Van Baarlen P."/>
            <person name="Wells J.M."/>
        </authorList>
    </citation>
    <scope>NUCLEOTIDE SEQUENCE [LARGE SCALE GENOMIC DNA]</scope>
    <source>
        <strain evidence="3 4">PT-32</strain>
    </source>
</reference>
<keyword evidence="4" id="KW-1185">Reference proteome</keyword>